<feature type="transmembrane region" description="Helical" evidence="1">
    <location>
        <begin position="94"/>
        <end position="113"/>
    </location>
</feature>
<keyword evidence="3" id="KW-1185">Reference proteome</keyword>
<gene>
    <name evidence="2" type="ORF">GCM10011585_14000</name>
</gene>
<feature type="transmembrane region" description="Helical" evidence="1">
    <location>
        <begin position="56"/>
        <end position="74"/>
    </location>
</feature>
<feature type="transmembrane region" description="Helical" evidence="1">
    <location>
        <begin position="29"/>
        <end position="49"/>
    </location>
</feature>
<dbReference type="EMBL" id="BMGT01000002">
    <property type="protein sequence ID" value="GGG72732.1"/>
    <property type="molecule type" value="Genomic_DNA"/>
</dbReference>
<keyword evidence="1" id="KW-1133">Transmembrane helix</keyword>
<protein>
    <submittedName>
        <fullName evidence="2">Uncharacterized protein</fullName>
    </submittedName>
</protein>
<dbReference type="AlphaFoldDB" id="A0A917HAS8"/>
<keyword evidence="1" id="KW-0812">Transmembrane</keyword>
<accession>A0A917HAS8</accession>
<evidence type="ECO:0000313" key="3">
    <source>
        <dbReference type="Proteomes" id="UP000647241"/>
    </source>
</evidence>
<keyword evidence="1" id="KW-0472">Membrane</keyword>
<evidence type="ECO:0000256" key="1">
    <source>
        <dbReference type="SAM" id="Phobius"/>
    </source>
</evidence>
<proteinExistence type="predicted"/>
<reference evidence="2" key="2">
    <citation type="submission" date="2020-09" db="EMBL/GenBank/DDBJ databases">
        <authorList>
            <person name="Sun Q."/>
            <person name="Zhou Y."/>
        </authorList>
    </citation>
    <scope>NUCLEOTIDE SEQUENCE</scope>
    <source>
        <strain evidence="2">CGMCC 1.12997</strain>
    </source>
</reference>
<dbReference type="RefSeq" id="WP_188553479.1">
    <property type="nucleotide sequence ID" value="NZ_BMGT01000002.1"/>
</dbReference>
<reference evidence="2" key="1">
    <citation type="journal article" date="2014" name="Int. J. Syst. Evol. Microbiol.">
        <title>Complete genome sequence of Corynebacterium casei LMG S-19264T (=DSM 44701T), isolated from a smear-ripened cheese.</title>
        <authorList>
            <consortium name="US DOE Joint Genome Institute (JGI-PGF)"/>
            <person name="Walter F."/>
            <person name="Albersmeier A."/>
            <person name="Kalinowski J."/>
            <person name="Ruckert C."/>
        </authorList>
    </citation>
    <scope>NUCLEOTIDE SEQUENCE</scope>
    <source>
        <strain evidence="2">CGMCC 1.12997</strain>
    </source>
</reference>
<comment type="caution">
    <text evidence="2">The sequence shown here is derived from an EMBL/GenBank/DDBJ whole genome shotgun (WGS) entry which is preliminary data.</text>
</comment>
<name>A0A917HAS8_9BACT</name>
<sequence>MAKLTIVFGILLIIIGVTGFVSTGSAHPTALIPAGAGILFIIFGALASSDDAKKRMLWMHVSVTIALLLFLSLIKADIDVIRLSRGVSFPYPAAVIEKSATSLLSLLYVLFCVRSFINARRQRSLNPGA</sequence>
<evidence type="ECO:0000313" key="2">
    <source>
        <dbReference type="EMBL" id="GGG72732.1"/>
    </source>
</evidence>
<dbReference type="Proteomes" id="UP000647241">
    <property type="component" value="Unassembled WGS sequence"/>
</dbReference>
<organism evidence="2 3">
    <name type="scientific">Edaphobacter dinghuensis</name>
    <dbReference type="NCBI Taxonomy" id="1560005"/>
    <lineage>
        <taxon>Bacteria</taxon>
        <taxon>Pseudomonadati</taxon>
        <taxon>Acidobacteriota</taxon>
        <taxon>Terriglobia</taxon>
        <taxon>Terriglobales</taxon>
        <taxon>Acidobacteriaceae</taxon>
        <taxon>Edaphobacter</taxon>
    </lineage>
</organism>